<sequence>MILKFTLLIFNCIIPASVCHHVADKILSLCKESNVKKLVILTTQKILQLDEFDDEVMPIYENAFNSDPVTKHQQFPKDTKIVDPFLSSLIQMIQFDDLPCHIFTSPGHKATPGPANDYDGSCQAISQFHAVLKKWSRLHFDEKFSKSLTYRDPGSKSDMMYV</sequence>
<organism evidence="2 3">
    <name type="scientific">Magallana gigas</name>
    <name type="common">Pacific oyster</name>
    <name type="synonym">Crassostrea gigas</name>
    <dbReference type="NCBI Taxonomy" id="29159"/>
    <lineage>
        <taxon>Eukaryota</taxon>
        <taxon>Metazoa</taxon>
        <taxon>Spiralia</taxon>
        <taxon>Lophotrochozoa</taxon>
        <taxon>Mollusca</taxon>
        <taxon>Bivalvia</taxon>
        <taxon>Autobranchia</taxon>
        <taxon>Pteriomorphia</taxon>
        <taxon>Ostreida</taxon>
        <taxon>Ostreoidea</taxon>
        <taxon>Ostreidae</taxon>
        <taxon>Magallana</taxon>
    </lineage>
</organism>
<evidence type="ECO:0000313" key="3">
    <source>
        <dbReference type="Proteomes" id="UP000005408"/>
    </source>
</evidence>
<reference evidence="2" key="1">
    <citation type="submission" date="2022-08" db="UniProtKB">
        <authorList>
            <consortium name="EnsemblMetazoa"/>
        </authorList>
    </citation>
    <scope>IDENTIFICATION</scope>
    <source>
        <strain evidence="2">05x7-T-G4-1.051#20</strain>
    </source>
</reference>
<accession>A0A8W8K116</accession>
<evidence type="ECO:0000313" key="2">
    <source>
        <dbReference type="EnsemblMetazoa" id="G21947.3:cds"/>
    </source>
</evidence>
<proteinExistence type="predicted"/>
<keyword evidence="1" id="KW-0732">Signal</keyword>
<protein>
    <submittedName>
        <fullName evidence="2">Uncharacterized protein</fullName>
    </submittedName>
</protein>
<feature type="signal peptide" evidence="1">
    <location>
        <begin position="1"/>
        <end position="19"/>
    </location>
</feature>
<keyword evidence="3" id="KW-1185">Reference proteome</keyword>
<dbReference type="Proteomes" id="UP000005408">
    <property type="component" value="Unassembled WGS sequence"/>
</dbReference>
<evidence type="ECO:0000256" key="1">
    <source>
        <dbReference type="SAM" id="SignalP"/>
    </source>
</evidence>
<dbReference type="EnsemblMetazoa" id="G21947.3">
    <property type="protein sequence ID" value="G21947.3:cds"/>
    <property type="gene ID" value="G21947"/>
</dbReference>
<feature type="chain" id="PRO_5036502053" evidence="1">
    <location>
        <begin position="20"/>
        <end position="162"/>
    </location>
</feature>
<dbReference type="AlphaFoldDB" id="A0A8W8K116"/>
<name>A0A8W8K116_MAGGI</name>